<comment type="caution">
    <text evidence="1">The sequence shown here is derived from an EMBL/GenBank/DDBJ whole genome shotgun (WGS) entry which is preliminary data.</text>
</comment>
<gene>
    <name evidence="1" type="ORF">DI533_22435</name>
</gene>
<organism evidence="1 2">
    <name type="scientific">Cereibacter sphaeroides</name>
    <name type="common">Rhodobacter sphaeroides</name>
    <dbReference type="NCBI Taxonomy" id="1063"/>
    <lineage>
        <taxon>Bacteria</taxon>
        <taxon>Pseudomonadati</taxon>
        <taxon>Pseudomonadota</taxon>
        <taxon>Alphaproteobacteria</taxon>
        <taxon>Rhodobacterales</taxon>
        <taxon>Paracoccaceae</taxon>
        <taxon>Cereibacter</taxon>
    </lineage>
</organism>
<sequence>MKSLPNLYAMQVALAEPMEPVLHKLLSDRITDAIACGCEHLIICEPGDTEADFRREGAFSPFCNPLSDTRYGDPGFEPHWDWAGHHDGWFEWLTCIGNDGFAFIVLVPDSEGVDLQLLAMLREFIPCA</sequence>
<reference evidence="1 2" key="1">
    <citation type="submission" date="2017-08" db="EMBL/GenBank/DDBJ databases">
        <title>Infants hospitalized years apart are colonized by the same room-sourced microbial strains.</title>
        <authorList>
            <person name="Brooks B."/>
            <person name="Olm M.R."/>
            <person name="Firek B.A."/>
            <person name="Baker R."/>
            <person name="Thomas B.C."/>
            <person name="Morowitz M.J."/>
            <person name="Banfield J.F."/>
        </authorList>
    </citation>
    <scope>NUCLEOTIDE SEQUENCE [LARGE SCALE GENOMIC DNA]</scope>
    <source>
        <strain evidence="1">S2_003_000_R2_11</strain>
    </source>
</reference>
<proteinExistence type="predicted"/>
<evidence type="ECO:0000313" key="2">
    <source>
        <dbReference type="Proteomes" id="UP000248975"/>
    </source>
</evidence>
<name>A0A2W5RZS7_CERSP</name>
<accession>A0A2W5RZS7</accession>
<dbReference type="EMBL" id="QFQS01000030">
    <property type="protein sequence ID" value="PZQ94342.1"/>
    <property type="molecule type" value="Genomic_DNA"/>
</dbReference>
<evidence type="ECO:0000313" key="1">
    <source>
        <dbReference type="EMBL" id="PZQ94342.1"/>
    </source>
</evidence>
<protein>
    <submittedName>
        <fullName evidence="1">Uncharacterized protein</fullName>
    </submittedName>
</protein>
<dbReference type="Proteomes" id="UP000248975">
    <property type="component" value="Unassembled WGS sequence"/>
</dbReference>
<dbReference type="AlphaFoldDB" id="A0A2W5RZS7"/>